<comment type="caution">
    <text evidence="1">The sequence shown here is derived from an EMBL/GenBank/DDBJ whole genome shotgun (WGS) entry which is preliminary data.</text>
</comment>
<dbReference type="AlphaFoldDB" id="A0A0M9FQ93"/>
<dbReference type="GeneID" id="26909777"/>
<accession>A0A0M9FQ93</accession>
<sequence length="140" mass="15006">MQPNCATAARTLLIIDGQRSHHERSNAISEPNGRAQQRTFRNGALHLATNCPTVACVTSTLPQQPTPWLKRCPSPLSPTLARGLCYGVLSVASSTRLFLPPPPQAIVGGVYAGKTTSASFFFFSAHALSEAWRNVADCPC</sequence>
<dbReference type="VEuPathDB" id="TriTrypDB:LpyrH10_32_0270"/>
<keyword evidence="2" id="KW-1185">Reference proteome</keyword>
<gene>
    <name evidence="1" type="ORF">ABB37_09494</name>
</gene>
<dbReference type="EMBL" id="LGTL01000032">
    <property type="protein sequence ID" value="KPA73865.1"/>
    <property type="molecule type" value="Genomic_DNA"/>
</dbReference>
<dbReference type="RefSeq" id="XP_015652304.1">
    <property type="nucleotide sequence ID" value="XM_015808984.1"/>
</dbReference>
<dbReference type="Proteomes" id="UP000037923">
    <property type="component" value="Unassembled WGS sequence"/>
</dbReference>
<name>A0A0M9FQ93_LEPPY</name>
<evidence type="ECO:0000313" key="1">
    <source>
        <dbReference type="EMBL" id="KPA73865.1"/>
    </source>
</evidence>
<proteinExistence type="predicted"/>
<protein>
    <submittedName>
        <fullName evidence="1">Uncharacterized protein</fullName>
    </submittedName>
</protein>
<evidence type="ECO:0000313" key="2">
    <source>
        <dbReference type="Proteomes" id="UP000037923"/>
    </source>
</evidence>
<reference evidence="1 2" key="1">
    <citation type="submission" date="2015-07" db="EMBL/GenBank/DDBJ databases">
        <title>High-quality genome of monoxenous trypanosomatid Leptomonas pyrrhocoris.</title>
        <authorList>
            <person name="Flegontov P."/>
            <person name="Butenko A."/>
            <person name="Firsov S."/>
            <person name="Vlcek C."/>
            <person name="Logacheva M.D."/>
            <person name="Field M."/>
            <person name="Filatov D."/>
            <person name="Flegontova O."/>
            <person name="Gerasimov E."/>
            <person name="Jackson A.P."/>
            <person name="Kelly S."/>
            <person name="Opperdoes F."/>
            <person name="O'Reilly A."/>
            <person name="Votypka J."/>
            <person name="Yurchenko V."/>
            <person name="Lukes J."/>
        </authorList>
    </citation>
    <scope>NUCLEOTIDE SEQUENCE [LARGE SCALE GENOMIC DNA]</scope>
    <source>
        <strain evidence="1">H10</strain>
    </source>
</reference>
<organism evidence="1 2">
    <name type="scientific">Leptomonas pyrrhocoris</name>
    <name type="common">Firebug parasite</name>
    <dbReference type="NCBI Taxonomy" id="157538"/>
    <lineage>
        <taxon>Eukaryota</taxon>
        <taxon>Discoba</taxon>
        <taxon>Euglenozoa</taxon>
        <taxon>Kinetoplastea</taxon>
        <taxon>Metakinetoplastina</taxon>
        <taxon>Trypanosomatida</taxon>
        <taxon>Trypanosomatidae</taxon>
        <taxon>Leishmaniinae</taxon>
        <taxon>Leptomonas</taxon>
    </lineage>
</organism>